<dbReference type="PROSITE" id="PS50125">
    <property type="entry name" value="GUANYLATE_CYCLASE_2"/>
    <property type="match status" value="1"/>
</dbReference>
<dbReference type="RefSeq" id="WP_012120760.1">
    <property type="nucleotide sequence ID" value="NC_009767.1"/>
</dbReference>
<dbReference type="CDD" id="cd00060">
    <property type="entry name" value="FHA"/>
    <property type="match status" value="1"/>
</dbReference>
<reference evidence="4 5" key="1">
    <citation type="submission" date="2007-08" db="EMBL/GenBank/DDBJ databases">
        <title>Complete sequence of Roseiflexus castenholzii DSM 13941.</title>
        <authorList>
            <consortium name="US DOE Joint Genome Institute"/>
            <person name="Copeland A."/>
            <person name="Lucas S."/>
            <person name="Lapidus A."/>
            <person name="Barry K."/>
            <person name="Glavina del Rio T."/>
            <person name="Dalin E."/>
            <person name="Tice H."/>
            <person name="Pitluck S."/>
            <person name="Thompson L.S."/>
            <person name="Brettin T."/>
            <person name="Bruce D."/>
            <person name="Detter J.C."/>
            <person name="Han C."/>
            <person name="Tapia R."/>
            <person name="Schmutz J."/>
            <person name="Larimer F."/>
            <person name="Land M."/>
            <person name="Hauser L."/>
            <person name="Kyrpides N."/>
            <person name="Mikhailova N."/>
            <person name="Bryant D.A."/>
            <person name="Hanada S."/>
            <person name="Tsukatani Y."/>
            <person name="Richardson P."/>
        </authorList>
    </citation>
    <scope>NUCLEOTIDE SEQUENCE [LARGE SCALE GENOMIC DNA]</scope>
    <source>
        <strain evidence="5">DSM 13941 / HLO8</strain>
    </source>
</reference>
<feature type="domain" description="Guanylate cyclase" evidence="3">
    <location>
        <begin position="321"/>
        <end position="456"/>
    </location>
</feature>
<dbReference type="GO" id="GO:0035556">
    <property type="term" value="P:intracellular signal transduction"/>
    <property type="evidence" value="ECO:0007669"/>
    <property type="project" value="InterPro"/>
</dbReference>
<dbReference type="Proteomes" id="UP000000263">
    <property type="component" value="Chromosome"/>
</dbReference>
<dbReference type="HOGENOM" id="CLU_000445_11_32_0"/>
<dbReference type="KEGG" id="rca:Rcas_2253"/>
<dbReference type="SMART" id="SM00065">
    <property type="entry name" value="GAF"/>
    <property type="match status" value="1"/>
</dbReference>
<dbReference type="PANTHER" id="PTHR43081">
    <property type="entry name" value="ADENYLATE CYCLASE, TERMINAL-DIFFERENTIATION SPECIFIC-RELATED"/>
    <property type="match status" value="1"/>
</dbReference>
<dbReference type="Pfam" id="PF00498">
    <property type="entry name" value="FHA"/>
    <property type="match status" value="1"/>
</dbReference>
<evidence type="ECO:0000259" key="3">
    <source>
        <dbReference type="PROSITE" id="PS50125"/>
    </source>
</evidence>
<feature type="domain" description="FHA" evidence="2">
    <location>
        <begin position="22"/>
        <end position="71"/>
    </location>
</feature>
<dbReference type="Pfam" id="PF13492">
    <property type="entry name" value="GAF_3"/>
    <property type="match status" value="1"/>
</dbReference>
<organism evidence="4 5">
    <name type="scientific">Roseiflexus castenholzii (strain DSM 13941 / HLO8)</name>
    <dbReference type="NCBI Taxonomy" id="383372"/>
    <lineage>
        <taxon>Bacteria</taxon>
        <taxon>Bacillati</taxon>
        <taxon>Chloroflexota</taxon>
        <taxon>Chloroflexia</taxon>
        <taxon>Chloroflexales</taxon>
        <taxon>Roseiflexineae</taxon>
        <taxon>Roseiflexaceae</taxon>
        <taxon>Roseiflexus</taxon>
    </lineage>
</organism>
<comment type="similarity">
    <text evidence="1">Belongs to the adenylyl cyclase class-3 family.</text>
</comment>
<accession>A7NLF3</accession>
<gene>
    <name evidence="4" type="ordered locus">Rcas_2253</name>
</gene>
<dbReference type="InterPro" id="IPR000253">
    <property type="entry name" value="FHA_dom"/>
</dbReference>
<dbReference type="Pfam" id="PF00211">
    <property type="entry name" value="Guanylate_cyc"/>
    <property type="match status" value="1"/>
</dbReference>
<dbReference type="SMART" id="SM00240">
    <property type="entry name" value="FHA"/>
    <property type="match status" value="1"/>
</dbReference>
<dbReference type="AlphaFoldDB" id="A7NLF3"/>
<dbReference type="InterPro" id="IPR008984">
    <property type="entry name" value="SMAD_FHA_dom_sf"/>
</dbReference>
<dbReference type="OrthoDB" id="9806704at2"/>
<evidence type="ECO:0000256" key="1">
    <source>
        <dbReference type="ARBA" id="ARBA00005381"/>
    </source>
</evidence>
<dbReference type="eggNOG" id="COG2203">
    <property type="taxonomic scope" value="Bacteria"/>
</dbReference>
<dbReference type="SMART" id="SM00044">
    <property type="entry name" value="CYCc"/>
    <property type="match status" value="1"/>
</dbReference>
<dbReference type="Gene3D" id="2.60.200.20">
    <property type="match status" value="1"/>
</dbReference>
<evidence type="ECO:0000313" key="4">
    <source>
        <dbReference type="EMBL" id="ABU58336.1"/>
    </source>
</evidence>
<dbReference type="PROSITE" id="PS50006">
    <property type="entry name" value="FHA_DOMAIN"/>
    <property type="match status" value="1"/>
</dbReference>
<sequence length="518" mass="58136">MALITLNVNGERKTYPIEAQGLRIGRALENDIVLNHATVSRHHAEITLSGRDVWVRDTNSRNGVFVNRLRIREEQLRDGDIVQIGPFELHFEERAAQNVVLDDSRYFPVAAEARGVVTGDVPELAIDLREFFRVSRRLSLIISLNELLDAVIEEVLRLIPAQRALLLLKRDNELVPRVIYPPSQQEVVISSTIARKALEAGEVVLTRDARIEIGGTESIISANIRSALCAPLLVEHGSIGLIYLDSPGRDRFGLRERDLLAALASQAAITIERARLTEELRKQEASRQLFERFVSPSVARDVASYFSEHGRLREPQELIVTVLFADVKGFSSLSERLSPREVQDLLNEYLHEMTEVIFQHNGTLDKYIGDGIMAIFGAPQVNERQDYRATAIEAVDAALDMIEAHRRLIEKLEPSKAFDFRIGINTGPVYAGFFGTRQRLEYTVIGDTVNTASRLESRADLNSVLISEATRNAIGDAFIVQEMGDYQLKGKAQLVHTYKVIGRAFQRRPRATGVFHTP</sequence>
<dbReference type="InterPro" id="IPR050697">
    <property type="entry name" value="Adenylyl/Guanylyl_Cyclase_3/4"/>
</dbReference>
<dbReference type="eggNOG" id="COG2114">
    <property type="taxonomic scope" value="Bacteria"/>
</dbReference>
<dbReference type="SUPFAM" id="SSF55073">
    <property type="entry name" value="Nucleotide cyclase"/>
    <property type="match status" value="1"/>
</dbReference>
<dbReference type="GO" id="GO:0004016">
    <property type="term" value="F:adenylate cyclase activity"/>
    <property type="evidence" value="ECO:0007669"/>
    <property type="project" value="UniProtKB-ARBA"/>
</dbReference>
<keyword evidence="5" id="KW-1185">Reference proteome</keyword>
<protein>
    <submittedName>
        <fullName evidence="4">Adenylate/guanylate cyclase with GAF sensor and FHA domain</fullName>
    </submittedName>
</protein>
<dbReference type="InterPro" id="IPR003018">
    <property type="entry name" value="GAF"/>
</dbReference>
<dbReference type="SUPFAM" id="SSF49879">
    <property type="entry name" value="SMAD/FHA domain"/>
    <property type="match status" value="1"/>
</dbReference>
<dbReference type="InterPro" id="IPR029016">
    <property type="entry name" value="GAF-like_dom_sf"/>
</dbReference>
<dbReference type="InterPro" id="IPR001054">
    <property type="entry name" value="A/G_cyclase"/>
</dbReference>
<dbReference type="SUPFAM" id="SSF55781">
    <property type="entry name" value="GAF domain-like"/>
    <property type="match status" value="1"/>
</dbReference>
<dbReference type="GO" id="GO:0006171">
    <property type="term" value="P:cAMP biosynthetic process"/>
    <property type="evidence" value="ECO:0007669"/>
    <property type="project" value="TreeGrafter"/>
</dbReference>
<evidence type="ECO:0000313" key="5">
    <source>
        <dbReference type="Proteomes" id="UP000000263"/>
    </source>
</evidence>
<dbReference type="eggNOG" id="COG1716">
    <property type="taxonomic scope" value="Bacteria"/>
</dbReference>
<dbReference type="PANTHER" id="PTHR43081:SF20">
    <property type="entry name" value="TWO-COMPONENT RESPONSE REGULATOR"/>
    <property type="match status" value="1"/>
</dbReference>
<proteinExistence type="inferred from homology"/>
<dbReference type="CDD" id="cd07302">
    <property type="entry name" value="CHD"/>
    <property type="match status" value="1"/>
</dbReference>
<dbReference type="InterPro" id="IPR029787">
    <property type="entry name" value="Nucleotide_cyclase"/>
</dbReference>
<dbReference type="Gene3D" id="3.30.450.40">
    <property type="match status" value="1"/>
</dbReference>
<dbReference type="Gene3D" id="3.30.70.1230">
    <property type="entry name" value="Nucleotide cyclase"/>
    <property type="match status" value="1"/>
</dbReference>
<dbReference type="EMBL" id="CP000804">
    <property type="protein sequence ID" value="ABU58336.1"/>
    <property type="molecule type" value="Genomic_DNA"/>
</dbReference>
<dbReference type="STRING" id="383372.Rcas_2253"/>
<evidence type="ECO:0000259" key="2">
    <source>
        <dbReference type="PROSITE" id="PS50006"/>
    </source>
</evidence>
<name>A7NLF3_ROSCS</name>